<dbReference type="KEGG" id="qsa:O6P43_003663"/>
<dbReference type="Proteomes" id="UP001163823">
    <property type="component" value="Chromosome 2"/>
</dbReference>
<proteinExistence type="predicted"/>
<evidence type="ECO:0000313" key="2">
    <source>
        <dbReference type="Proteomes" id="UP001163823"/>
    </source>
</evidence>
<keyword evidence="2" id="KW-1185">Reference proteome</keyword>
<comment type="caution">
    <text evidence="1">The sequence shown here is derived from an EMBL/GenBank/DDBJ whole genome shotgun (WGS) entry which is preliminary data.</text>
</comment>
<name>A0AAD7VLS9_QUISA</name>
<dbReference type="AlphaFoldDB" id="A0AAD7VLS9"/>
<dbReference type="EMBL" id="JARAOO010000002">
    <property type="protein sequence ID" value="KAJ7980380.1"/>
    <property type="molecule type" value="Genomic_DNA"/>
</dbReference>
<gene>
    <name evidence="1" type="ORF">O6P43_003663</name>
</gene>
<reference evidence="1" key="1">
    <citation type="journal article" date="2023" name="Science">
        <title>Elucidation of the pathway for biosynthesis of saponin adjuvants from the soapbark tree.</title>
        <authorList>
            <person name="Reed J."/>
            <person name="Orme A."/>
            <person name="El-Demerdash A."/>
            <person name="Owen C."/>
            <person name="Martin L.B.B."/>
            <person name="Misra R.C."/>
            <person name="Kikuchi S."/>
            <person name="Rejzek M."/>
            <person name="Martin A.C."/>
            <person name="Harkess A."/>
            <person name="Leebens-Mack J."/>
            <person name="Louveau T."/>
            <person name="Stephenson M.J."/>
            <person name="Osbourn A."/>
        </authorList>
    </citation>
    <scope>NUCLEOTIDE SEQUENCE</scope>
    <source>
        <strain evidence="1">S10</strain>
    </source>
</reference>
<protein>
    <submittedName>
        <fullName evidence="1">Uncharacterized protein</fullName>
    </submittedName>
</protein>
<accession>A0AAD7VLS9</accession>
<sequence length="183" mass="19334">MAKNAENLHVVFDAGLASTDYDAGCGSTCSRCGTMKGFAGCECRYGSMIKDDDGQGHFLTATPRTSSNGSARPINAGLVSTRYDAGCGSICSRCGKMKGIAGCKCRYESMIEDDEGQGHFLTATPRTSSNGSARPIKAGLVSTRYDAGCGSICSRCGKMKGIAGCKCRYGRWIDDYGINFGFR</sequence>
<organism evidence="1 2">
    <name type="scientific">Quillaja saponaria</name>
    <name type="common">Soap bark tree</name>
    <dbReference type="NCBI Taxonomy" id="32244"/>
    <lineage>
        <taxon>Eukaryota</taxon>
        <taxon>Viridiplantae</taxon>
        <taxon>Streptophyta</taxon>
        <taxon>Embryophyta</taxon>
        <taxon>Tracheophyta</taxon>
        <taxon>Spermatophyta</taxon>
        <taxon>Magnoliopsida</taxon>
        <taxon>eudicotyledons</taxon>
        <taxon>Gunneridae</taxon>
        <taxon>Pentapetalae</taxon>
        <taxon>rosids</taxon>
        <taxon>fabids</taxon>
        <taxon>Fabales</taxon>
        <taxon>Quillajaceae</taxon>
        <taxon>Quillaja</taxon>
    </lineage>
</organism>
<evidence type="ECO:0000313" key="1">
    <source>
        <dbReference type="EMBL" id="KAJ7980380.1"/>
    </source>
</evidence>